<dbReference type="GO" id="GO:0071034">
    <property type="term" value="P:CUT catabolic process"/>
    <property type="evidence" value="ECO:0007669"/>
    <property type="project" value="TreeGrafter"/>
</dbReference>
<dbReference type="Gene3D" id="2.40.50.140">
    <property type="entry name" value="Nucleic acid-binding proteins"/>
    <property type="match status" value="1"/>
</dbReference>
<evidence type="ECO:0000313" key="2">
    <source>
        <dbReference type="Proteomes" id="UP000282876"/>
    </source>
</evidence>
<dbReference type="GO" id="GO:0003723">
    <property type="term" value="F:RNA binding"/>
    <property type="evidence" value="ECO:0007669"/>
    <property type="project" value="InterPro"/>
</dbReference>
<gene>
    <name evidence="1" type="ORF">TUBRATIS_11950</name>
</gene>
<dbReference type="GO" id="GO:0071035">
    <property type="term" value="P:nuclear polyadenylation-dependent rRNA catabolic process"/>
    <property type="evidence" value="ECO:0007669"/>
    <property type="project" value="TreeGrafter"/>
</dbReference>
<dbReference type="EMBL" id="RCSS01000252">
    <property type="protein sequence ID" value="RVD92301.1"/>
    <property type="molecule type" value="Genomic_DNA"/>
</dbReference>
<dbReference type="GO" id="GO:0000467">
    <property type="term" value="P:exonucleolytic trimming to generate mature 3'-end of 5.8S rRNA from tricistronic rRNA transcript (SSU-rRNA, 5.8S rRNA, LSU-rRNA)"/>
    <property type="evidence" value="ECO:0007669"/>
    <property type="project" value="TreeGrafter"/>
</dbReference>
<comment type="caution">
    <text evidence="1">The sequence shown here is derived from an EMBL/GenBank/DDBJ whole genome shotgun (WGS) entry which is preliminary data.</text>
</comment>
<reference evidence="1 2" key="1">
    <citation type="submission" date="2018-10" db="EMBL/GenBank/DDBJ databases">
        <title>Draft genome sequence of the microsporidian Tubulinosema ratisbonensis.</title>
        <authorList>
            <person name="Polonais V."/>
            <person name="Peyretaillade E."/>
            <person name="Niehus S."/>
            <person name="Wawrzyniak I."/>
            <person name="Franchet A."/>
            <person name="Gaspin C."/>
            <person name="Reichstadt M."/>
            <person name="Belser C."/>
            <person name="Labadie K."/>
            <person name="Delbac F."/>
            <person name="Ferrandon D."/>
        </authorList>
    </citation>
    <scope>NUCLEOTIDE SEQUENCE [LARGE SCALE GENOMIC DNA]</scope>
    <source>
        <strain evidence="1 2">Franzen</strain>
    </source>
</reference>
<dbReference type="GO" id="GO:0000177">
    <property type="term" value="C:cytoplasmic exosome (RNase complex)"/>
    <property type="evidence" value="ECO:0007669"/>
    <property type="project" value="TreeGrafter"/>
</dbReference>
<dbReference type="GO" id="GO:0034475">
    <property type="term" value="P:U4 snRNA 3'-end processing"/>
    <property type="evidence" value="ECO:0007669"/>
    <property type="project" value="TreeGrafter"/>
</dbReference>
<dbReference type="VEuPathDB" id="MicrosporidiaDB:TUBRATIS_11950"/>
<dbReference type="GO" id="GO:0071038">
    <property type="term" value="P:TRAMP-dependent tRNA surveillance pathway"/>
    <property type="evidence" value="ECO:0007669"/>
    <property type="project" value="TreeGrafter"/>
</dbReference>
<sequence length="184" mass="20762">MRINFLRNVLPGEQLEEKVCKNFTKEGLSVVQGEVYKAGSLTFLDTKGIYVPQENDLVIIKIFYKCSEFYKCDLNGFIGVLPSLSFTNATKRNKPELEVNDYIFAKVIKVGSEVLLSCNGDKLGKVEGYIESFSPYQIRKLYLGLINEIGKRYKFKIFLGLNGKVCCVGEPAVISEVFKFIGEI</sequence>
<dbReference type="InterPro" id="IPR012340">
    <property type="entry name" value="NA-bd_OB-fold"/>
</dbReference>
<dbReference type="STRING" id="291195.A0A437AM69"/>
<dbReference type="Pfam" id="PF21262">
    <property type="entry name" value="RRP40_S1"/>
    <property type="match status" value="1"/>
</dbReference>
<dbReference type="Proteomes" id="UP000282876">
    <property type="component" value="Unassembled WGS sequence"/>
</dbReference>
<dbReference type="AlphaFoldDB" id="A0A437AM69"/>
<dbReference type="PANTHER" id="PTHR21321">
    <property type="entry name" value="PNAS-3 RELATED"/>
    <property type="match status" value="1"/>
</dbReference>
<dbReference type="GO" id="GO:0071051">
    <property type="term" value="P:poly(A)-dependent snoRNA 3'-end processing"/>
    <property type="evidence" value="ECO:0007669"/>
    <property type="project" value="TreeGrafter"/>
</dbReference>
<dbReference type="OrthoDB" id="340500at2759"/>
<protein>
    <submittedName>
        <fullName evidence="1">S1-like RNA-binding domain-containing protein</fullName>
    </submittedName>
</protein>
<keyword evidence="2" id="KW-1185">Reference proteome</keyword>
<evidence type="ECO:0000313" key="1">
    <source>
        <dbReference type="EMBL" id="RVD92301.1"/>
    </source>
</evidence>
<name>A0A437AM69_9MICR</name>
<organism evidence="1 2">
    <name type="scientific">Tubulinosema ratisbonensis</name>
    <dbReference type="NCBI Taxonomy" id="291195"/>
    <lineage>
        <taxon>Eukaryota</taxon>
        <taxon>Fungi</taxon>
        <taxon>Fungi incertae sedis</taxon>
        <taxon>Microsporidia</taxon>
        <taxon>Tubulinosematoidea</taxon>
        <taxon>Tubulinosematidae</taxon>
        <taxon>Tubulinosema</taxon>
    </lineage>
</organism>
<proteinExistence type="predicted"/>
<accession>A0A437AM69</accession>
<dbReference type="GO" id="GO:0000176">
    <property type="term" value="C:nuclear exosome (RNase complex)"/>
    <property type="evidence" value="ECO:0007669"/>
    <property type="project" value="TreeGrafter"/>
</dbReference>
<dbReference type="InterPro" id="IPR026699">
    <property type="entry name" value="Exosome_RNA_bind1/RRP40/RRP4"/>
</dbReference>
<dbReference type="PANTHER" id="PTHR21321:SF1">
    <property type="entry name" value="EXOSOME COMPLEX COMPONENT RRP40"/>
    <property type="match status" value="1"/>
</dbReference>
<dbReference type="SUPFAM" id="SSF50249">
    <property type="entry name" value="Nucleic acid-binding proteins"/>
    <property type="match status" value="1"/>
</dbReference>